<gene>
    <name evidence="2" type="ORF">BJ878DRAFT_570441</name>
</gene>
<organism evidence="2 3">
    <name type="scientific">Calycina marina</name>
    <dbReference type="NCBI Taxonomy" id="1763456"/>
    <lineage>
        <taxon>Eukaryota</taxon>
        <taxon>Fungi</taxon>
        <taxon>Dikarya</taxon>
        <taxon>Ascomycota</taxon>
        <taxon>Pezizomycotina</taxon>
        <taxon>Leotiomycetes</taxon>
        <taxon>Helotiales</taxon>
        <taxon>Pezizellaceae</taxon>
        <taxon>Calycina</taxon>
    </lineage>
</organism>
<reference evidence="2" key="1">
    <citation type="journal article" date="2021" name="IMA Fungus">
        <title>Genomic characterization of three marine fungi, including Emericellopsis atlantica sp. nov. with signatures of a generalist lifestyle and marine biomass degradation.</title>
        <authorList>
            <person name="Hagestad O.C."/>
            <person name="Hou L."/>
            <person name="Andersen J.H."/>
            <person name="Hansen E.H."/>
            <person name="Altermark B."/>
            <person name="Li C."/>
            <person name="Kuhnert E."/>
            <person name="Cox R.J."/>
            <person name="Crous P.W."/>
            <person name="Spatafora J.W."/>
            <person name="Lail K."/>
            <person name="Amirebrahimi M."/>
            <person name="Lipzen A."/>
            <person name="Pangilinan J."/>
            <person name="Andreopoulos W."/>
            <person name="Hayes R.D."/>
            <person name="Ng V."/>
            <person name="Grigoriev I.V."/>
            <person name="Jackson S.A."/>
            <person name="Sutton T.D.S."/>
            <person name="Dobson A.D.W."/>
            <person name="Rama T."/>
        </authorList>
    </citation>
    <scope>NUCLEOTIDE SEQUENCE</scope>
    <source>
        <strain evidence="2">TRa3180A</strain>
    </source>
</reference>
<feature type="domain" description="2EXR" evidence="1">
    <location>
        <begin position="30"/>
        <end position="116"/>
    </location>
</feature>
<evidence type="ECO:0000313" key="3">
    <source>
        <dbReference type="Proteomes" id="UP000887226"/>
    </source>
</evidence>
<evidence type="ECO:0000313" key="2">
    <source>
        <dbReference type="EMBL" id="KAG9241131.1"/>
    </source>
</evidence>
<protein>
    <recommendedName>
        <fullName evidence="1">2EXR domain-containing protein</fullName>
    </recommendedName>
</protein>
<keyword evidence="3" id="KW-1185">Reference proteome</keyword>
<accession>A0A9P7YWQ1</accession>
<evidence type="ECO:0000259" key="1">
    <source>
        <dbReference type="Pfam" id="PF20150"/>
    </source>
</evidence>
<dbReference type="PANTHER" id="PTHR35910">
    <property type="entry name" value="2EXR DOMAIN-CONTAINING PROTEIN"/>
    <property type="match status" value="1"/>
</dbReference>
<dbReference type="Pfam" id="PF20150">
    <property type="entry name" value="2EXR"/>
    <property type="match status" value="1"/>
</dbReference>
<dbReference type="EMBL" id="MU254266">
    <property type="protein sequence ID" value="KAG9241131.1"/>
    <property type="molecule type" value="Genomic_DNA"/>
</dbReference>
<dbReference type="PANTHER" id="PTHR35910:SF6">
    <property type="entry name" value="2EXR DOMAIN-CONTAINING PROTEIN"/>
    <property type="match status" value="1"/>
</dbReference>
<proteinExistence type="predicted"/>
<dbReference type="AlphaFoldDB" id="A0A9P7YWQ1"/>
<sequence length="294" mass="33363">MPRPHRPGHFDPPWIRFFPEPNLPIIATTFAKFLELPVELQLIVWRFAVPDPRVILVGGYLSMRQGDDPRNKASADIPGILHACKESRAAGLKLFRTVFDAQLKHPVFFRSGTDLLIFHDNIALTRFVAKYLLSNAGDDKEKAAENKAQMAAVKYIAIQDYSGHSETLSATFSFAWFPNLRHVLIERPGSTISYIGSRATGDQGIVIIQHFPTRIDSEEQSVFRQPLPAWLIDEETVRRRRNSFLRQVSSATHAVFDEDCYIQEGWKPPIVSLGTKAQWVNISARDGKLNWIVE</sequence>
<dbReference type="Proteomes" id="UP000887226">
    <property type="component" value="Unassembled WGS sequence"/>
</dbReference>
<name>A0A9P7YWQ1_9HELO</name>
<dbReference type="InterPro" id="IPR045518">
    <property type="entry name" value="2EXR"/>
</dbReference>
<dbReference type="OrthoDB" id="3476658at2759"/>
<comment type="caution">
    <text evidence="2">The sequence shown here is derived from an EMBL/GenBank/DDBJ whole genome shotgun (WGS) entry which is preliminary data.</text>
</comment>